<dbReference type="EMBL" id="VIWP01000002">
    <property type="protein sequence ID" value="TWF56378.1"/>
    <property type="molecule type" value="Genomic_DNA"/>
</dbReference>
<accession>A0A561R182</accession>
<dbReference type="Proteomes" id="UP000320653">
    <property type="component" value="Unassembled WGS sequence"/>
</dbReference>
<gene>
    <name evidence="1" type="ORF">FHW37_1024</name>
</gene>
<protein>
    <submittedName>
        <fullName evidence="1">Uncharacterized protein</fullName>
    </submittedName>
</protein>
<keyword evidence="2" id="KW-1185">Reference proteome</keyword>
<evidence type="ECO:0000313" key="1">
    <source>
        <dbReference type="EMBL" id="TWF56378.1"/>
    </source>
</evidence>
<evidence type="ECO:0000313" key="2">
    <source>
        <dbReference type="Proteomes" id="UP000320653"/>
    </source>
</evidence>
<proteinExistence type="predicted"/>
<dbReference type="AlphaFoldDB" id="A0A561R182"/>
<dbReference type="RefSeq" id="WP_145633895.1">
    <property type="nucleotide sequence ID" value="NZ_VIWP01000002.1"/>
</dbReference>
<reference evidence="1 2" key="1">
    <citation type="submission" date="2019-06" db="EMBL/GenBank/DDBJ databases">
        <title>Sorghum-associated microbial communities from plants grown in Nebraska, USA.</title>
        <authorList>
            <person name="Schachtman D."/>
        </authorList>
    </citation>
    <scope>NUCLEOTIDE SEQUENCE [LARGE SCALE GENOMIC DNA]</scope>
    <source>
        <strain evidence="1 2">1225</strain>
    </source>
</reference>
<comment type="caution">
    <text evidence="1">The sequence shown here is derived from an EMBL/GenBank/DDBJ whole genome shotgun (WGS) entry which is preliminary data.</text>
</comment>
<dbReference type="OrthoDB" id="8414526at2"/>
<name>A0A561R182_9HYPH</name>
<sequence>MIKAILIGLQQTDSQIQIIQRGGKRFVLALAIEIATTADQIDSIDATTAVSFSLEEVPLSAARKLLAEMDGDAGAIVAMQDGKSLSGDDLEALKTYVRRHVKALPVATIKSE</sequence>
<organism evidence="1 2">
    <name type="scientific">Neorhizobium alkalisoli</name>
    <dbReference type="NCBI Taxonomy" id="528178"/>
    <lineage>
        <taxon>Bacteria</taxon>
        <taxon>Pseudomonadati</taxon>
        <taxon>Pseudomonadota</taxon>
        <taxon>Alphaproteobacteria</taxon>
        <taxon>Hyphomicrobiales</taxon>
        <taxon>Rhizobiaceae</taxon>
        <taxon>Rhizobium/Agrobacterium group</taxon>
        <taxon>Neorhizobium</taxon>
    </lineage>
</organism>